<reference evidence="2 3" key="1">
    <citation type="submission" date="2018-06" db="EMBL/GenBank/DDBJ databases">
        <authorList>
            <consortium name="Pathogen Informatics"/>
            <person name="Doyle S."/>
        </authorList>
    </citation>
    <scope>NUCLEOTIDE SEQUENCE [LARGE SCALE GENOMIC DNA]</scope>
    <source>
        <strain evidence="2 3">NCTC11343</strain>
    </source>
</reference>
<dbReference type="InterPro" id="IPR013766">
    <property type="entry name" value="Thioredoxin_domain"/>
</dbReference>
<dbReference type="AlphaFoldDB" id="A0A2X2J2P7"/>
<dbReference type="Proteomes" id="UP000251241">
    <property type="component" value="Unassembled WGS sequence"/>
</dbReference>
<dbReference type="InterPro" id="IPR036249">
    <property type="entry name" value="Thioredoxin-like_sf"/>
</dbReference>
<dbReference type="Gene3D" id="3.40.30.10">
    <property type="entry name" value="Glutaredoxin"/>
    <property type="match status" value="1"/>
</dbReference>
<dbReference type="Pfam" id="PF13905">
    <property type="entry name" value="Thioredoxin_8"/>
    <property type="match status" value="1"/>
</dbReference>
<name>A0A2X2J2P7_SPHMU</name>
<dbReference type="PROSITE" id="PS00194">
    <property type="entry name" value="THIOREDOXIN_1"/>
    <property type="match status" value="1"/>
</dbReference>
<sequence>MTSFKKYSTIITQLLLLLTLAGCHRKGAKQREHDKPANSTEFQTNNTNLNSYWNDYPFTDTIAIKNPNIAEQRFVNFLAQLPKHPLNEVKDGIESMLKQAEPNQKVFEFFKGQYEHYLADPNSPVRNDQYYEYVLSYLSQSKASSDTDRIRYKLQLEMIKKNQVGMQITDFSYLTSQGQIERLSDKGGNVNMLLFYDPTCPHCKEILNQLNSSELLNKLISSKHLNVIAIDPLGDKKLWKEYQRFIPSNWTNGFDHEDILIKKQYYSLHAYPTIYLLDKAGKILLKDPDYQLVLQILEKM</sequence>
<protein>
    <submittedName>
        <fullName evidence="2">AhpC/TSA family</fullName>
    </submittedName>
</protein>
<dbReference type="EMBL" id="UAUU01000009">
    <property type="protein sequence ID" value="SPZ88657.1"/>
    <property type="molecule type" value="Genomic_DNA"/>
</dbReference>
<gene>
    <name evidence="2" type="ORF">NCTC11343_03623</name>
</gene>
<dbReference type="PROSITE" id="PS51352">
    <property type="entry name" value="THIOREDOXIN_2"/>
    <property type="match status" value="1"/>
</dbReference>
<evidence type="ECO:0000313" key="3">
    <source>
        <dbReference type="Proteomes" id="UP000251241"/>
    </source>
</evidence>
<evidence type="ECO:0000313" key="2">
    <source>
        <dbReference type="EMBL" id="SPZ88657.1"/>
    </source>
</evidence>
<organism evidence="2 3">
    <name type="scientific">Sphingobacterium multivorum</name>
    <dbReference type="NCBI Taxonomy" id="28454"/>
    <lineage>
        <taxon>Bacteria</taxon>
        <taxon>Pseudomonadati</taxon>
        <taxon>Bacteroidota</taxon>
        <taxon>Sphingobacteriia</taxon>
        <taxon>Sphingobacteriales</taxon>
        <taxon>Sphingobacteriaceae</taxon>
        <taxon>Sphingobacterium</taxon>
    </lineage>
</organism>
<evidence type="ECO:0000256" key="1">
    <source>
        <dbReference type="ARBA" id="ARBA00023284"/>
    </source>
</evidence>
<dbReference type="InterPro" id="IPR017937">
    <property type="entry name" value="Thioredoxin_CS"/>
</dbReference>
<dbReference type="InterPro" id="IPR012336">
    <property type="entry name" value="Thioredoxin-like_fold"/>
</dbReference>
<dbReference type="RefSeq" id="WP_112375417.1">
    <property type="nucleotide sequence ID" value="NZ_CP069793.1"/>
</dbReference>
<dbReference type="InterPro" id="IPR033395">
    <property type="entry name" value="DUF5106"/>
</dbReference>
<dbReference type="SUPFAM" id="SSF52833">
    <property type="entry name" value="Thioredoxin-like"/>
    <property type="match status" value="1"/>
</dbReference>
<dbReference type="GeneID" id="97183472"/>
<keyword evidence="1" id="KW-0676">Redox-active center</keyword>
<proteinExistence type="predicted"/>
<dbReference type="PROSITE" id="PS51257">
    <property type="entry name" value="PROKAR_LIPOPROTEIN"/>
    <property type="match status" value="1"/>
</dbReference>
<dbReference type="Pfam" id="PF17127">
    <property type="entry name" value="DUF5106"/>
    <property type="match status" value="1"/>
</dbReference>
<accession>A0A2X2J2P7</accession>